<comment type="caution">
    <text evidence="1">The sequence shown here is derived from an EMBL/GenBank/DDBJ whole genome shotgun (WGS) entry which is preliminary data.</text>
</comment>
<reference evidence="1" key="1">
    <citation type="submission" date="2023-06" db="EMBL/GenBank/DDBJ databases">
        <authorList>
            <person name="Zeman M."/>
            <person name="Kubasova T."/>
            <person name="Jahodarova E."/>
            <person name="Nykrynova M."/>
            <person name="Rychlik I."/>
        </authorList>
    </citation>
    <scope>NUCLEOTIDE SEQUENCE</scope>
    <source>
        <strain evidence="1">15_COKtk</strain>
    </source>
</reference>
<evidence type="ECO:0000313" key="1">
    <source>
        <dbReference type="EMBL" id="MDN0069464.1"/>
    </source>
</evidence>
<proteinExistence type="predicted"/>
<accession>A0AAW7JPI6</accession>
<dbReference type="Proteomes" id="UP001168505">
    <property type="component" value="Unassembled WGS sequence"/>
</dbReference>
<evidence type="ECO:0000313" key="2">
    <source>
        <dbReference type="Proteomes" id="UP001168505"/>
    </source>
</evidence>
<dbReference type="RefSeq" id="WP_289827192.1">
    <property type="nucleotide sequence ID" value="NZ_JAUEIR010000005.1"/>
</dbReference>
<organism evidence="1 2">
    <name type="scientific">Collinsella ihumii</name>
    <dbReference type="NCBI Taxonomy" id="1720204"/>
    <lineage>
        <taxon>Bacteria</taxon>
        <taxon>Bacillati</taxon>
        <taxon>Actinomycetota</taxon>
        <taxon>Coriobacteriia</taxon>
        <taxon>Coriobacteriales</taxon>
        <taxon>Coriobacteriaceae</taxon>
        <taxon>Collinsella</taxon>
    </lineage>
</organism>
<reference evidence="1" key="2">
    <citation type="submission" date="2023-08" db="EMBL/GenBank/DDBJ databases">
        <title>Identification and characterization of horizontal gene transfer across gut microbiota members of farm animals based on homology search.</title>
        <authorList>
            <person name="Schwarzerova J."/>
            <person name="Nykrynova M."/>
            <person name="Jureckova K."/>
            <person name="Cejkova D."/>
            <person name="Rychlik I."/>
        </authorList>
    </citation>
    <scope>NUCLEOTIDE SEQUENCE</scope>
    <source>
        <strain evidence="1">15_COKtk</strain>
    </source>
</reference>
<dbReference type="AlphaFoldDB" id="A0AAW7JPI6"/>
<dbReference type="EMBL" id="JAUEIR010000005">
    <property type="protein sequence ID" value="MDN0069464.1"/>
    <property type="molecule type" value="Genomic_DNA"/>
</dbReference>
<name>A0AAW7JPI6_9ACTN</name>
<sequence>MTRADTGVGNIYDYRNMSGVGLLYEALQRSIHPAMRVCRKWGSPLLNDKTRIACDAEERTDWLAVYLAGAGFMSVPQATVVRAFGMETSTWALWVNADFAKANIRHYRRAHSLTLTWDEESVTESALVKRAFYWGARSGPAADAPQGRFRVPHLDDVLRTRSHP</sequence>
<protein>
    <submittedName>
        <fullName evidence="1">Uncharacterized protein</fullName>
    </submittedName>
</protein>
<gene>
    <name evidence="1" type="ORF">QVN40_07075</name>
</gene>